<dbReference type="Gene3D" id="2.40.30.30">
    <property type="entry name" value="Riboflavin kinase-like"/>
    <property type="match status" value="1"/>
</dbReference>
<keyword evidence="5 15" id="KW-0288">FMN</keyword>
<evidence type="ECO:0000256" key="14">
    <source>
        <dbReference type="ARBA" id="ARBA00049494"/>
    </source>
</evidence>
<comment type="function">
    <text evidence="1">Catalyzes the phosphorylation of riboflavin to FMN followed by the adenylation of FMN to FAD.</text>
</comment>
<evidence type="ECO:0000256" key="6">
    <source>
        <dbReference type="ARBA" id="ARBA00022679"/>
    </source>
</evidence>
<dbReference type="SMART" id="SM00904">
    <property type="entry name" value="Flavokinase"/>
    <property type="match status" value="1"/>
</dbReference>
<evidence type="ECO:0000259" key="16">
    <source>
        <dbReference type="SMART" id="SM00904"/>
    </source>
</evidence>
<proteinExistence type="inferred from homology"/>
<dbReference type="CDD" id="cd02064">
    <property type="entry name" value="FAD_synthetase_N"/>
    <property type="match status" value="1"/>
</dbReference>
<keyword evidence="8 15" id="KW-0547">Nucleotide-binding</keyword>
<evidence type="ECO:0000256" key="11">
    <source>
        <dbReference type="ARBA" id="ARBA00022840"/>
    </source>
</evidence>
<feature type="domain" description="Riboflavin kinase" evidence="16">
    <location>
        <begin position="226"/>
        <end position="349"/>
    </location>
</feature>
<dbReference type="InterPro" id="IPR023468">
    <property type="entry name" value="Riboflavin_kinase"/>
</dbReference>
<comment type="similarity">
    <text evidence="15">Belongs to the ribF family.</text>
</comment>
<dbReference type="SUPFAM" id="SSF82114">
    <property type="entry name" value="Riboflavin kinase-like"/>
    <property type="match status" value="1"/>
</dbReference>
<dbReference type="GO" id="GO:0003919">
    <property type="term" value="F:FMN adenylyltransferase activity"/>
    <property type="evidence" value="ECO:0007669"/>
    <property type="project" value="UniProtKB-EC"/>
</dbReference>
<sequence>MGKLQPWVGLVAGRLAGGAGDARPEDARCKTGLAGGKEAVQGPAVRRFSGIAEMKELAGPVHLALGVFDGVHLGHQAVIGQALAARERDGGTCGVLTFDPYPIRVLFPEKAPRRLLASLDHKAEILGRMDVDFLLALPFDHRRAGEEAEDFIRELVAAGVKTIAVGDDWRFGKGRKGDVTLLSRFSGELGFGLEALPPVMMDGDRISSTRIRQAIQDGNLEAAARMLGRAYTVEGRVVEGRKLGRTIGFPTANVERGEEQFPPDGVWAVRAREGEERFDGVANLGMRPTVEGEERTLEVHLFDYAGDLYGRVLEVEFVKCLRGERKFESLEALKEQIGRDAAEAMYLLRGLDHEEH</sequence>
<gene>
    <name evidence="17" type="ORF">WKV53_01635</name>
</gene>
<dbReference type="PANTHER" id="PTHR22749:SF6">
    <property type="entry name" value="RIBOFLAVIN KINASE"/>
    <property type="match status" value="1"/>
</dbReference>
<dbReference type="NCBIfam" id="NF004160">
    <property type="entry name" value="PRK05627.1-3"/>
    <property type="match status" value="1"/>
</dbReference>
<comment type="pathway">
    <text evidence="3 15">Cofactor biosynthesis; FMN biosynthesis; FMN from riboflavin (ATP route): step 1/1.</text>
</comment>
<dbReference type="InterPro" id="IPR015865">
    <property type="entry name" value="Riboflavin_kinase_bac/euk"/>
</dbReference>
<dbReference type="InterPro" id="IPR014729">
    <property type="entry name" value="Rossmann-like_a/b/a_fold"/>
</dbReference>
<dbReference type="SUPFAM" id="SSF52374">
    <property type="entry name" value="Nucleotidylyl transferase"/>
    <property type="match status" value="1"/>
</dbReference>
<dbReference type="NCBIfam" id="TIGR00083">
    <property type="entry name" value="ribF"/>
    <property type="match status" value="1"/>
</dbReference>
<evidence type="ECO:0000313" key="18">
    <source>
        <dbReference type="Proteomes" id="UP001371305"/>
    </source>
</evidence>
<keyword evidence="18" id="KW-1185">Reference proteome</keyword>
<dbReference type="EMBL" id="JBBUKT010000001">
    <property type="protein sequence ID" value="MEK7949175.1"/>
    <property type="molecule type" value="Genomic_DNA"/>
</dbReference>
<evidence type="ECO:0000256" key="3">
    <source>
        <dbReference type="ARBA" id="ARBA00005201"/>
    </source>
</evidence>
<keyword evidence="11 15" id="KW-0067">ATP-binding</keyword>
<comment type="catalytic activity">
    <reaction evidence="13 15">
        <text>riboflavin + ATP = FMN + ADP + H(+)</text>
        <dbReference type="Rhea" id="RHEA:14357"/>
        <dbReference type="ChEBI" id="CHEBI:15378"/>
        <dbReference type="ChEBI" id="CHEBI:30616"/>
        <dbReference type="ChEBI" id="CHEBI:57986"/>
        <dbReference type="ChEBI" id="CHEBI:58210"/>
        <dbReference type="ChEBI" id="CHEBI:456216"/>
        <dbReference type="EC" id="2.7.1.26"/>
    </reaction>
</comment>
<name>A0ABU9AP88_9BACT</name>
<dbReference type="EC" id="2.7.7.2" evidence="15"/>
<evidence type="ECO:0000256" key="7">
    <source>
        <dbReference type="ARBA" id="ARBA00022695"/>
    </source>
</evidence>
<evidence type="ECO:0000256" key="10">
    <source>
        <dbReference type="ARBA" id="ARBA00022827"/>
    </source>
</evidence>
<evidence type="ECO:0000313" key="17">
    <source>
        <dbReference type="EMBL" id="MEK7949175.1"/>
    </source>
</evidence>
<evidence type="ECO:0000256" key="9">
    <source>
        <dbReference type="ARBA" id="ARBA00022777"/>
    </source>
</evidence>
<dbReference type="InterPro" id="IPR023465">
    <property type="entry name" value="Riboflavin_kinase_dom_sf"/>
</dbReference>
<evidence type="ECO:0000256" key="5">
    <source>
        <dbReference type="ARBA" id="ARBA00022643"/>
    </source>
</evidence>
<evidence type="ECO:0000256" key="1">
    <source>
        <dbReference type="ARBA" id="ARBA00002121"/>
    </source>
</evidence>
<keyword evidence="9 15" id="KW-0418">Kinase</keyword>
<evidence type="ECO:0000256" key="15">
    <source>
        <dbReference type="PIRNR" id="PIRNR004491"/>
    </source>
</evidence>
<organism evidence="17 18">
    <name type="scientific">Luteolibacter soli</name>
    <dbReference type="NCBI Taxonomy" id="3135280"/>
    <lineage>
        <taxon>Bacteria</taxon>
        <taxon>Pseudomonadati</taxon>
        <taxon>Verrucomicrobiota</taxon>
        <taxon>Verrucomicrobiia</taxon>
        <taxon>Verrucomicrobiales</taxon>
        <taxon>Verrucomicrobiaceae</taxon>
        <taxon>Luteolibacter</taxon>
    </lineage>
</organism>
<dbReference type="Gene3D" id="3.40.50.620">
    <property type="entry name" value="HUPs"/>
    <property type="match status" value="1"/>
</dbReference>
<keyword evidence="10 15" id="KW-0274">FAD</keyword>
<dbReference type="PANTHER" id="PTHR22749">
    <property type="entry name" value="RIBOFLAVIN KINASE/FMN ADENYLYLTRANSFERASE"/>
    <property type="match status" value="1"/>
</dbReference>
<dbReference type="InterPro" id="IPR015864">
    <property type="entry name" value="FAD_synthase"/>
</dbReference>
<comment type="pathway">
    <text evidence="2 15">Cofactor biosynthesis; FAD biosynthesis; FAD from FMN: step 1/1.</text>
</comment>
<keyword evidence="4 15" id="KW-0285">Flavoprotein</keyword>
<accession>A0ABU9AP88</accession>
<dbReference type="Pfam" id="PF01687">
    <property type="entry name" value="Flavokinase"/>
    <property type="match status" value="1"/>
</dbReference>
<evidence type="ECO:0000256" key="2">
    <source>
        <dbReference type="ARBA" id="ARBA00004726"/>
    </source>
</evidence>
<evidence type="ECO:0000256" key="12">
    <source>
        <dbReference type="ARBA" id="ARBA00023268"/>
    </source>
</evidence>
<keyword evidence="7 15" id="KW-0548">Nucleotidyltransferase</keyword>
<keyword evidence="6 15" id="KW-0808">Transferase</keyword>
<evidence type="ECO:0000256" key="4">
    <source>
        <dbReference type="ARBA" id="ARBA00022630"/>
    </source>
</evidence>
<evidence type="ECO:0000256" key="8">
    <source>
        <dbReference type="ARBA" id="ARBA00022741"/>
    </source>
</evidence>
<dbReference type="PIRSF" id="PIRSF004491">
    <property type="entry name" value="FAD_Synth"/>
    <property type="match status" value="1"/>
</dbReference>
<comment type="catalytic activity">
    <reaction evidence="14 15">
        <text>FMN + ATP + H(+) = FAD + diphosphate</text>
        <dbReference type="Rhea" id="RHEA:17237"/>
        <dbReference type="ChEBI" id="CHEBI:15378"/>
        <dbReference type="ChEBI" id="CHEBI:30616"/>
        <dbReference type="ChEBI" id="CHEBI:33019"/>
        <dbReference type="ChEBI" id="CHEBI:57692"/>
        <dbReference type="ChEBI" id="CHEBI:58210"/>
        <dbReference type="EC" id="2.7.7.2"/>
    </reaction>
</comment>
<dbReference type="InterPro" id="IPR002606">
    <property type="entry name" value="Riboflavin_kinase_bac"/>
</dbReference>
<dbReference type="EC" id="2.7.1.26" evidence="15"/>
<comment type="caution">
    <text evidence="17">The sequence shown here is derived from an EMBL/GenBank/DDBJ whole genome shotgun (WGS) entry which is preliminary data.</text>
</comment>
<reference evidence="17 18" key="1">
    <citation type="submission" date="2024-04" db="EMBL/GenBank/DDBJ databases">
        <title>Luteolibacter sp. isolated from soil.</title>
        <authorList>
            <person name="An J."/>
        </authorList>
    </citation>
    <scope>NUCLEOTIDE SEQUENCE [LARGE SCALE GENOMIC DNA]</scope>
    <source>
        <strain evidence="17 18">Y139</strain>
    </source>
</reference>
<dbReference type="NCBIfam" id="NF004162">
    <property type="entry name" value="PRK05627.1-5"/>
    <property type="match status" value="1"/>
</dbReference>
<dbReference type="Proteomes" id="UP001371305">
    <property type="component" value="Unassembled WGS sequence"/>
</dbReference>
<evidence type="ECO:0000256" key="13">
    <source>
        <dbReference type="ARBA" id="ARBA00047880"/>
    </source>
</evidence>
<protein>
    <recommendedName>
        <fullName evidence="15">Riboflavin biosynthesis protein</fullName>
    </recommendedName>
    <domain>
        <recommendedName>
            <fullName evidence="15">Riboflavin kinase</fullName>
            <ecNumber evidence="15">2.7.1.26</ecNumber>
        </recommendedName>
        <alternativeName>
            <fullName evidence="15">Flavokinase</fullName>
        </alternativeName>
    </domain>
    <domain>
        <recommendedName>
            <fullName evidence="15">FMN adenylyltransferase</fullName>
            <ecNumber evidence="15">2.7.7.2</ecNumber>
        </recommendedName>
        <alternativeName>
            <fullName evidence="15">FAD pyrophosphorylase</fullName>
        </alternativeName>
        <alternativeName>
            <fullName evidence="15">FAD synthase</fullName>
        </alternativeName>
    </domain>
</protein>
<keyword evidence="12" id="KW-0511">Multifunctional enzyme</keyword>
<dbReference type="Pfam" id="PF06574">
    <property type="entry name" value="FAD_syn"/>
    <property type="match status" value="1"/>
</dbReference>
<dbReference type="GO" id="GO:0008531">
    <property type="term" value="F:riboflavin kinase activity"/>
    <property type="evidence" value="ECO:0007669"/>
    <property type="project" value="UniProtKB-EC"/>
</dbReference>